<dbReference type="OrthoDB" id="2414035at2"/>
<feature type="transmembrane region" description="Helical" evidence="1">
    <location>
        <begin position="78"/>
        <end position="97"/>
    </location>
</feature>
<feature type="transmembrane region" description="Helical" evidence="1">
    <location>
        <begin position="178"/>
        <end position="201"/>
    </location>
</feature>
<name>A0A7X1Z8N3_9LACT</name>
<sequence>MNALFVLLIILALLMIAVAKKDGIRNLFGLLLNFGTIFVLITLMSWGLPIWILLPLFSFIILALSIYMSSEDGETTNIAFKTSVIVVFGLMIFAVLIQDIGQLQGFAVEDVDELENLSLTVGMNFSTVAIAVMTISMLGAVAEAAMAIVANLSEVIEQDEAMTVNQFKAQRMIITQQILGTAINTLFFGVLGSSVGLILWFVRLHYSFAQIFNSKLLMADVSTMLLGMFGIFFSILLAGHFVEKNFTQAKK</sequence>
<keyword evidence="1" id="KW-0472">Membrane</keyword>
<feature type="transmembrane region" description="Helical" evidence="1">
    <location>
        <begin position="35"/>
        <end position="66"/>
    </location>
</feature>
<dbReference type="Pfam" id="PF07907">
    <property type="entry name" value="YibE_F"/>
    <property type="match status" value="1"/>
</dbReference>
<dbReference type="InterPro" id="IPR012507">
    <property type="entry name" value="YibE_F"/>
</dbReference>
<dbReference type="Proteomes" id="UP000439550">
    <property type="component" value="Unassembled WGS sequence"/>
</dbReference>
<dbReference type="PANTHER" id="PTHR41771">
    <property type="entry name" value="MEMBRANE PROTEIN-RELATED"/>
    <property type="match status" value="1"/>
</dbReference>
<dbReference type="EMBL" id="WITJ01000010">
    <property type="protein sequence ID" value="MQW39853.1"/>
    <property type="molecule type" value="Genomic_DNA"/>
</dbReference>
<comment type="caution">
    <text evidence="2">The sequence shown here is derived from an EMBL/GenBank/DDBJ whole genome shotgun (WGS) entry which is preliminary data.</text>
</comment>
<protein>
    <submittedName>
        <fullName evidence="2">YibE/F family protein</fullName>
    </submittedName>
</protein>
<proteinExistence type="predicted"/>
<feature type="transmembrane region" description="Helical" evidence="1">
    <location>
        <begin position="117"/>
        <end position="142"/>
    </location>
</feature>
<organism evidence="2 3">
    <name type="scientific">Lactococcus hircilactis</name>
    <dbReference type="NCBI Taxonomy" id="1494462"/>
    <lineage>
        <taxon>Bacteria</taxon>
        <taxon>Bacillati</taxon>
        <taxon>Bacillota</taxon>
        <taxon>Bacilli</taxon>
        <taxon>Lactobacillales</taxon>
        <taxon>Streptococcaceae</taxon>
        <taxon>Lactococcus</taxon>
    </lineage>
</organism>
<keyword evidence="1" id="KW-0812">Transmembrane</keyword>
<keyword evidence="1" id="KW-1133">Transmembrane helix</keyword>
<evidence type="ECO:0000256" key="1">
    <source>
        <dbReference type="SAM" id="Phobius"/>
    </source>
</evidence>
<dbReference type="PIRSF" id="PIRSF031503">
    <property type="entry name" value="UCP031503_mp"/>
    <property type="match status" value="1"/>
</dbReference>
<keyword evidence="3" id="KW-1185">Reference proteome</keyword>
<feature type="transmembrane region" description="Helical" evidence="1">
    <location>
        <begin position="221"/>
        <end position="242"/>
    </location>
</feature>
<evidence type="ECO:0000313" key="2">
    <source>
        <dbReference type="EMBL" id="MQW39853.1"/>
    </source>
</evidence>
<gene>
    <name evidence="2" type="ORF">GHI93_07935</name>
</gene>
<dbReference type="PANTHER" id="PTHR41771:SF1">
    <property type="entry name" value="MEMBRANE PROTEIN"/>
    <property type="match status" value="1"/>
</dbReference>
<accession>A0A7X1Z8N3</accession>
<dbReference type="RefSeq" id="WP_153496520.1">
    <property type="nucleotide sequence ID" value="NZ_CAXYUY010000011.1"/>
</dbReference>
<reference evidence="2 3" key="1">
    <citation type="submission" date="2019-10" db="EMBL/GenBank/DDBJ databases">
        <authorList>
            <person name="Dong K."/>
        </authorList>
    </citation>
    <scope>NUCLEOTIDE SEQUENCE [LARGE SCALE GENOMIC DNA]</scope>
    <source>
        <strain evidence="2 3">DSM 28960</strain>
    </source>
</reference>
<dbReference type="InterPro" id="IPR014564">
    <property type="entry name" value="UCP031503_TM"/>
</dbReference>
<dbReference type="AlphaFoldDB" id="A0A7X1Z8N3"/>
<evidence type="ECO:0000313" key="3">
    <source>
        <dbReference type="Proteomes" id="UP000439550"/>
    </source>
</evidence>